<keyword evidence="3" id="KW-1003">Cell membrane</keyword>
<feature type="transmembrane region" description="Helical" evidence="7">
    <location>
        <begin position="241"/>
        <end position="261"/>
    </location>
</feature>
<evidence type="ECO:0000313" key="11">
    <source>
        <dbReference type="Proteomes" id="UP000007177"/>
    </source>
</evidence>
<evidence type="ECO:0000256" key="6">
    <source>
        <dbReference type="ARBA" id="ARBA00023136"/>
    </source>
</evidence>
<dbReference type="RefSeq" id="WP_014355962.1">
    <property type="nucleotide sequence ID" value="NC_016894.1"/>
</dbReference>
<feature type="domain" description="Major facilitator superfamily (MFS) profile" evidence="9">
    <location>
        <begin position="1"/>
        <end position="391"/>
    </location>
</feature>
<evidence type="ECO:0000256" key="5">
    <source>
        <dbReference type="ARBA" id="ARBA00022989"/>
    </source>
</evidence>
<dbReference type="Gene3D" id="1.20.1250.20">
    <property type="entry name" value="MFS general substrate transporter like domains"/>
    <property type="match status" value="1"/>
</dbReference>
<dbReference type="Pfam" id="PF07690">
    <property type="entry name" value="MFS_1"/>
    <property type="match status" value="1"/>
</dbReference>
<dbReference type="InterPro" id="IPR011701">
    <property type="entry name" value="MFS"/>
</dbReference>
<dbReference type="AlphaFoldDB" id="H6LGN1"/>
<evidence type="ECO:0000256" key="1">
    <source>
        <dbReference type="ARBA" id="ARBA00004651"/>
    </source>
</evidence>
<dbReference type="Proteomes" id="UP000007177">
    <property type="component" value="Chromosome"/>
</dbReference>
<evidence type="ECO:0000256" key="7">
    <source>
        <dbReference type="SAM" id="Phobius"/>
    </source>
</evidence>
<organism evidence="10 11">
    <name type="scientific">Acetobacterium woodii (strain ATCC 29683 / DSM 1030 / JCM 2381 / KCTC 1655 / WB1)</name>
    <dbReference type="NCBI Taxonomy" id="931626"/>
    <lineage>
        <taxon>Bacteria</taxon>
        <taxon>Bacillati</taxon>
        <taxon>Bacillota</taxon>
        <taxon>Clostridia</taxon>
        <taxon>Eubacteriales</taxon>
        <taxon>Eubacteriaceae</taxon>
        <taxon>Acetobacterium</taxon>
    </lineage>
</organism>
<dbReference type="PANTHER" id="PTHR43124:SF3">
    <property type="entry name" value="CHLORAMPHENICOL EFFLUX PUMP RV0191"/>
    <property type="match status" value="1"/>
</dbReference>
<feature type="transmembrane region" description="Helical" evidence="7">
    <location>
        <begin position="323"/>
        <end position="345"/>
    </location>
</feature>
<feature type="transmembrane region" description="Helical" evidence="7">
    <location>
        <begin position="44"/>
        <end position="65"/>
    </location>
</feature>
<dbReference type="STRING" id="931626.Awo_c15770"/>
<sequence length="391" mass="41109">MEKKKIKVAILSMASLLMISMTASAILADIQRYFDGVNPSLIQMVLTLPALVGLVFAFASGPLSLRLPKKSLVIFALTSGLIGGIIALVFGSANIYILLFCSMLIGIAQGINSTMSMALIADYFVGAESSALMGLQSAFVNGGSMVLLFTSGMLAGIQWQWSYLVYFIFIPVIVIVMKNLPKDNPVAEVSEKHLEVGAKLNSRVYLTALVMFLFGIFLFVFQTNVALYVASRGFGDASISGIINTVMSGAGMLTGIFFGQIQRILKKMIIPVALIVAGMGMLIIFTVGNLPSLFVAAICCGFGLASVTPAGTFLAANSVNPSISSLAIAIVTAATNLGIFVSPILSNAVANANGGDIAIKFMMGSLGLFGAGVLAWIGNMLLDKKNQISHS</sequence>
<dbReference type="KEGG" id="awo:Awo_c15770"/>
<feature type="chain" id="PRO_5003604248" evidence="8">
    <location>
        <begin position="26"/>
        <end position="391"/>
    </location>
</feature>
<comment type="subcellular location">
    <subcellularLocation>
        <location evidence="1">Cell membrane</location>
        <topology evidence="1">Multi-pass membrane protein</topology>
    </subcellularLocation>
</comment>
<name>H6LGN1_ACEWD</name>
<dbReference type="SUPFAM" id="SSF103473">
    <property type="entry name" value="MFS general substrate transporter"/>
    <property type="match status" value="1"/>
</dbReference>
<dbReference type="eggNOG" id="COG2814">
    <property type="taxonomic scope" value="Bacteria"/>
</dbReference>
<keyword evidence="5 7" id="KW-1133">Transmembrane helix</keyword>
<dbReference type="GO" id="GO:0005886">
    <property type="term" value="C:plasma membrane"/>
    <property type="evidence" value="ECO:0007669"/>
    <property type="project" value="UniProtKB-SubCell"/>
</dbReference>
<evidence type="ECO:0000259" key="9">
    <source>
        <dbReference type="PROSITE" id="PS50850"/>
    </source>
</evidence>
<feature type="transmembrane region" description="Helical" evidence="7">
    <location>
        <begin position="96"/>
        <end position="126"/>
    </location>
</feature>
<keyword evidence="11" id="KW-1185">Reference proteome</keyword>
<feature type="transmembrane region" description="Helical" evidence="7">
    <location>
        <begin position="293"/>
        <end position="316"/>
    </location>
</feature>
<dbReference type="OrthoDB" id="2963740at2"/>
<accession>H6LGN1</accession>
<evidence type="ECO:0000256" key="8">
    <source>
        <dbReference type="SAM" id="SignalP"/>
    </source>
</evidence>
<protein>
    <submittedName>
        <fullName evidence="10">Major facilitator superfamily MFS_1 transporter</fullName>
    </submittedName>
</protein>
<evidence type="ECO:0000313" key="10">
    <source>
        <dbReference type="EMBL" id="AFA48359.1"/>
    </source>
</evidence>
<feature type="transmembrane region" description="Helical" evidence="7">
    <location>
        <begin position="138"/>
        <end position="157"/>
    </location>
</feature>
<keyword evidence="2" id="KW-0813">Transport</keyword>
<proteinExistence type="predicted"/>
<evidence type="ECO:0000256" key="3">
    <source>
        <dbReference type="ARBA" id="ARBA00022475"/>
    </source>
</evidence>
<feature type="transmembrane region" description="Helical" evidence="7">
    <location>
        <begin position="268"/>
        <end position="287"/>
    </location>
</feature>
<dbReference type="InterPro" id="IPR050189">
    <property type="entry name" value="MFS_Efflux_Transporters"/>
</dbReference>
<feature type="transmembrane region" description="Helical" evidence="7">
    <location>
        <begin position="357"/>
        <end position="382"/>
    </location>
</feature>
<keyword evidence="8" id="KW-0732">Signal</keyword>
<feature type="signal peptide" evidence="8">
    <location>
        <begin position="1"/>
        <end position="25"/>
    </location>
</feature>
<reference evidence="10 11" key="2">
    <citation type="journal article" date="2012" name="PLoS ONE">
        <title>An ancient pathway combining carbon dioxide fixation with the generation and utilization of a sodium ion gradient for ATP synthesis.</title>
        <authorList>
            <person name="Poehlein A."/>
            <person name="Schmidt S."/>
            <person name="Kaster A.K."/>
            <person name="Goenrich M."/>
            <person name="Vollmers J."/>
            <person name="Thurmer A."/>
            <person name="Bertsch J."/>
            <person name="Schuchmann K."/>
            <person name="Voigt B."/>
            <person name="Hecker M."/>
            <person name="Daniel R."/>
            <person name="Thauer R.K."/>
            <person name="Gottschalk G."/>
            <person name="Muller V."/>
        </authorList>
    </citation>
    <scope>NUCLEOTIDE SEQUENCE [LARGE SCALE GENOMIC DNA]</scope>
    <source>
        <strain evidence="11">ATCC 29683 / DSM 1030 / JCM 2381 / KCTC 1655 / WB1</strain>
    </source>
</reference>
<evidence type="ECO:0000256" key="4">
    <source>
        <dbReference type="ARBA" id="ARBA00022692"/>
    </source>
</evidence>
<keyword evidence="4 7" id="KW-0812">Transmembrane</keyword>
<reference evidence="11" key="1">
    <citation type="submission" date="2011-07" db="EMBL/GenBank/DDBJ databases">
        <title>Complete genome sequence of Acetobacterium woodii.</title>
        <authorList>
            <person name="Poehlein A."/>
            <person name="Schmidt S."/>
            <person name="Kaster A.-K."/>
            <person name="Goenrich M."/>
            <person name="Vollmers J."/>
            <person name="Thuermer A."/>
            <person name="Gottschalk G."/>
            <person name="Thauer R.K."/>
            <person name="Daniel R."/>
            <person name="Mueller V."/>
        </authorList>
    </citation>
    <scope>NUCLEOTIDE SEQUENCE [LARGE SCALE GENOMIC DNA]</scope>
    <source>
        <strain evidence="11">ATCC 29683 / DSM 1030 / JCM 2381 / KCTC 1655 / WB1</strain>
    </source>
</reference>
<dbReference type="HOGENOM" id="CLU_001265_10_4_9"/>
<dbReference type="InterPro" id="IPR036259">
    <property type="entry name" value="MFS_trans_sf"/>
</dbReference>
<feature type="transmembrane region" description="Helical" evidence="7">
    <location>
        <begin position="202"/>
        <end position="221"/>
    </location>
</feature>
<dbReference type="GO" id="GO:0022857">
    <property type="term" value="F:transmembrane transporter activity"/>
    <property type="evidence" value="ECO:0007669"/>
    <property type="project" value="InterPro"/>
</dbReference>
<gene>
    <name evidence="10" type="ordered locus">Awo_c15770</name>
</gene>
<feature type="transmembrane region" description="Helical" evidence="7">
    <location>
        <begin position="163"/>
        <end position="181"/>
    </location>
</feature>
<feature type="transmembrane region" description="Helical" evidence="7">
    <location>
        <begin position="72"/>
        <end position="90"/>
    </location>
</feature>
<dbReference type="InterPro" id="IPR020846">
    <property type="entry name" value="MFS_dom"/>
</dbReference>
<dbReference type="PROSITE" id="PS50850">
    <property type="entry name" value="MFS"/>
    <property type="match status" value="1"/>
</dbReference>
<keyword evidence="6 7" id="KW-0472">Membrane</keyword>
<dbReference type="EMBL" id="CP002987">
    <property type="protein sequence ID" value="AFA48359.1"/>
    <property type="molecule type" value="Genomic_DNA"/>
</dbReference>
<dbReference type="PANTHER" id="PTHR43124">
    <property type="entry name" value="PURINE EFFLUX PUMP PBUE"/>
    <property type="match status" value="1"/>
</dbReference>
<evidence type="ECO:0000256" key="2">
    <source>
        <dbReference type="ARBA" id="ARBA00022448"/>
    </source>
</evidence>